<name>A0ABV6HQ48_9SPHI</name>
<evidence type="ECO:0000256" key="6">
    <source>
        <dbReference type="SAM" id="Phobius"/>
    </source>
</evidence>
<dbReference type="PANTHER" id="PTHR30386">
    <property type="entry name" value="MEMBRANE FUSION SUBUNIT OF EMRAB-TOLC MULTIDRUG EFFLUX PUMP"/>
    <property type="match status" value="1"/>
</dbReference>
<keyword evidence="4 6" id="KW-0472">Membrane</keyword>
<evidence type="ECO:0000256" key="3">
    <source>
        <dbReference type="ARBA" id="ARBA00022989"/>
    </source>
</evidence>
<proteinExistence type="predicted"/>
<accession>A0ABV6HQ48</accession>
<evidence type="ECO:0000313" key="8">
    <source>
        <dbReference type="Proteomes" id="UP001589774"/>
    </source>
</evidence>
<keyword evidence="2 6" id="KW-0812">Transmembrane</keyword>
<feature type="coiled-coil region" evidence="5">
    <location>
        <begin position="169"/>
        <end position="196"/>
    </location>
</feature>
<keyword evidence="5" id="KW-0175">Coiled coil</keyword>
<dbReference type="Proteomes" id="UP001589774">
    <property type="component" value="Unassembled WGS sequence"/>
</dbReference>
<dbReference type="EMBL" id="JBHLWO010000002">
    <property type="protein sequence ID" value="MFC0320782.1"/>
    <property type="molecule type" value="Genomic_DNA"/>
</dbReference>
<keyword evidence="8" id="KW-1185">Reference proteome</keyword>
<comment type="subcellular location">
    <subcellularLocation>
        <location evidence="1">Membrane</location>
        <topology evidence="1">Single-pass membrane protein</topology>
    </subcellularLocation>
</comment>
<keyword evidence="3 6" id="KW-1133">Transmembrane helix</keyword>
<gene>
    <name evidence="7" type="ORF">ACFFI0_20825</name>
</gene>
<organism evidence="7 8">
    <name type="scientific">Olivibacter oleidegradans</name>
    <dbReference type="NCBI Taxonomy" id="760123"/>
    <lineage>
        <taxon>Bacteria</taxon>
        <taxon>Pseudomonadati</taxon>
        <taxon>Bacteroidota</taxon>
        <taxon>Sphingobacteriia</taxon>
        <taxon>Sphingobacteriales</taxon>
        <taxon>Sphingobacteriaceae</taxon>
        <taxon>Olivibacter</taxon>
    </lineage>
</organism>
<evidence type="ECO:0000256" key="5">
    <source>
        <dbReference type="SAM" id="Coils"/>
    </source>
</evidence>
<dbReference type="PANTHER" id="PTHR30386:SF26">
    <property type="entry name" value="TRANSPORT PROTEIN COMB"/>
    <property type="match status" value="1"/>
</dbReference>
<comment type="caution">
    <text evidence="7">The sequence shown here is derived from an EMBL/GenBank/DDBJ whole genome shotgun (WGS) entry which is preliminary data.</text>
</comment>
<sequence length="431" mass="49280">MPTIQEYNNDFSEELQDIITDVPSWLVRWGISIFFTILVIFVVAAAFIPAPDILKATAVIENKQPPQAVVAGSSGKLVNLLVRETQQVDSGSVLGFLQSTAQHRDILALSEKIDTMLAYAASKDFKTLGTFNLASVRHLGELQGSYQVFLEKFISFSAFLESGLLAKQHQSMKNEIHNLKAQNLQASKQLQLQEDDYRLQKENYDAYKKLFDKKLISSQEYRYAESRLINSEMPVQQTRSAILANRSQMEQIQSKMLTLENEVNERKASYLSVINNFKSELDQWKRKYVLTASISGTVVFHKRLVQGQWLTADEPALFIEPNRISEYIGRLHIDQFSLGKVREGQRVLLKVRAYPYQEFGLLHGRIDYLSDINFSDSLYSAKITLINGNNTSYKRKIQLKNGLIANAEVITEKRNLLNKLFDNVYSLFKNR</sequence>
<dbReference type="SUPFAM" id="SSF56954">
    <property type="entry name" value="Outer membrane efflux proteins (OEP)"/>
    <property type="match status" value="1"/>
</dbReference>
<feature type="transmembrane region" description="Helical" evidence="6">
    <location>
        <begin position="29"/>
        <end position="48"/>
    </location>
</feature>
<evidence type="ECO:0000256" key="1">
    <source>
        <dbReference type="ARBA" id="ARBA00004167"/>
    </source>
</evidence>
<reference evidence="7 8" key="1">
    <citation type="submission" date="2024-09" db="EMBL/GenBank/DDBJ databases">
        <authorList>
            <person name="Sun Q."/>
            <person name="Mori K."/>
        </authorList>
    </citation>
    <scope>NUCLEOTIDE SEQUENCE [LARGE SCALE GENOMIC DNA]</scope>
    <source>
        <strain evidence="7 8">CCM 7765</strain>
    </source>
</reference>
<evidence type="ECO:0000256" key="4">
    <source>
        <dbReference type="ARBA" id="ARBA00023136"/>
    </source>
</evidence>
<dbReference type="RefSeq" id="WP_149106167.1">
    <property type="nucleotide sequence ID" value="NZ_JBHLWO010000002.1"/>
</dbReference>
<evidence type="ECO:0000313" key="7">
    <source>
        <dbReference type="EMBL" id="MFC0320782.1"/>
    </source>
</evidence>
<dbReference type="PRINTS" id="PR01490">
    <property type="entry name" value="RTXTOXIND"/>
</dbReference>
<dbReference type="Gene3D" id="2.40.30.170">
    <property type="match status" value="1"/>
</dbReference>
<dbReference type="InterPro" id="IPR050739">
    <property type="entry name" value="MFP"/>
</dbReference>
<evidence type="ECO:0000256" key="2">
    <source>
        <dbReference type="ARBA" id="ARBA00022692"/>
    </source>
</evidence>
<protein>
    <submittedName>
        <fullName evidence="7">HlyD family secretion protein</fullName>
    </submittedName>
</protein>